<gene>
    <name evidence="1" type="ORF">PoB_007277300</name>
</gene>
<evidence type="ECO:0000313" key="2">
    <source>
        <dbReference type="Proteomes" id="UP000735302"/>
    </source>
</evidence>
<evidence type="ECO:0000313" key="1">
    <source>
        <dbReference type="EMBL" id="GFO46268.1"/>
    </source>
</evidence>
<reference evidence="1 2" key="1">
    <citation type="journal article" date="2021" name="Elife">
        <title>Chloroplast acquisition without the gene transfer in kleptoplastic sea slugs, Plakobranchus ocellatus.</title>
        <authorList>
            <person name="Maeda T."/>
            <person name="Takahashi S."/>
            <person name="Yoshida T."/>
            <person name="Shimamura S."/>
            <person name="Takaki Y."/>
            <person name="Nagai Y."/>
            <person name="Toyoda A."/>
            <person name="Suzuki Y."/>
            <person name="Arimoto A."/>
            <person name="Ishii H."/>
            <person name="Satoh N."/>
            <person name="Nishiyama T."/>
            <person name="Hasebe M."/>
            <person name="Maruyama T."/>
            <person name="Minagawa J."/>
            <person name="Obokata J."/>
            <person name="Shigenobu S."/>
        </authorList>
    </citation>
    <scope>NUCLEOTIDE SEQUENCE [LARGE SCALE GENOMIC DNA]</scope>
</reference>
<dbReference type="EMBL" id="BLXT01008183">
    <property type="protein sequence ID" value="GFO46268.1"/>
    <property type="molecule type" value="Genomic_DNA"/>
</dbReference>
<dbReference type="AlphaFoldDB" id="A0AAV4DQD4"/>
<proteinExistence type="predicted"/>
<protein>
    <submittedName>
        <fullName evidence="1">Uncharacterized protein</fullName>
    </submittedName>
</protein>
<organism evidence="1 2">
    <name type="scientific">Plakobranchus ocellatus</name>
    <dbReference type="NCBI Taxonomy" id="259542"/>
    <lineage>
        <taxon>Eukaryota</taxon>
        <taxon>Metazoa</taxon>
        <taxon>Spiralia</taxon>
        <taxon>Lophotrochozoa</taxon>
        <taxon>Mollusca</taxon>
        <taxon>Gastropoda</taxon>
        <taxon>Heterobranchia</taxon>
        <taxon>Euthyneura</taxon>
        <taxon>Panpulmonata</taxon>
        <taxon>Sacoglossa</taxon>
        <taxon>Placobranchoidea</taxon>
        <taxon>Plakobranchidae</taxon>
        <taxon>Plakobranchus</taxon>
    </lineage>
</organism>
<accession>A0AAV4DQD4</accession>
<keyword evidence="2" id="KW-1185">Reference proteome</keyword>
<comment type="caution">
    <text evidence="1">The sequence shown here is derived from an EMBL/GenBank/DDBJ whole genome shotgun (WGS) entry which is preliminary data.</text>
</comment>
<sequence length="135" mass="15184">MGRWVYSLSSREQMIPDLQARALLRGSNPLRRVPADLRVDSLSAVTPTSPVLPSILSAACRKKNEVYPTFHLQGILKVCNMQPSTELGKNILIYPQGHNFLRDSSLLGPTMALKLEITFMRRLYDMSKRVLVLSS</sequence>
<dbReference type="Proteomes" id="UP000735302">
    <property type="component" value="Unassembled WGS sequence"/>
</dbReference>
<name>A0AAV4DQD4_9GAST</name>